<protein>
    <recommendedName>
        <fullName evidence="3">DUF465 domain-containing protein</fullName>
    </recommendedName>
</protein>
<dbReference type="Proteomes" id="UP000078390">
    <property type="component" value="Unassembled WGS sequence"/>
</dbReference>
<evidence type="ECO:0000313" key="2">
    <source>
        <dbReference type="Proteomes" id="UP000078390"/>
    </source>
</evidence>
<dbReference type="Pfam" id="PF04325">
    <property type="entry name" value="DUF465"/>
    <property type="match status" value="1"/>
</dbReference>
<gene>
    <name evidence="1" type="ORF">TDIS_1710</name>
</gene>
<dbReference type="STRING" id="999894.TDIS_1710"/>
<dbReference type="PATRIC" id="fig|999894.6.peg.1707"/>
<reference evidence="1 2" key="1">
    <citation type="submission" date="2016-04" db="EMBL/GenBank/DDBJ databases">
        <title>Genome analysis of Thermosulfurimonas dismutans, the first thermophilic sulfur-disproportionating bacterium of the phylum Thermodesulfobacteria.</title>
        <authorList>
            <person name="Mardanov A.V."/>
            <person name="Beletsky A.V."/>
            <person name="Kadnikov V.V."/>
            <person name="Slobodkin A.I."/>
            <person name="Ravin N.V."/>
        </authorList>
    </citation>
    <scope>NUCLEOTIDE SEQUENCE [LARGE SCALE GENOMIC DNA]</scope>
    <source>
        <strain evidence="1 2">S95</strain>
    </source>
</reference>
<name>A0A179D3K2_9BACT</name>
<dbReference type="OrthoDB" id="9814679at2"/>
<evidence type="ECO:0000313" key="1">
    <source>
        <dbReference type="EMBL" id="OAQ20208.1"/>
    </source>
</evidence>
<dbReference type="EMBL" id="LWLG01000014">
    <property type="protein sequence ID" value="OAQ20208.1"/>
    <property type="molecule type" value="Genomic_DNA"/>
</dbReference>
<dbReference type="Gene3D" id="6.10.280.50">
    <property type="match status" value="1"/>
</dbReference>
<sequence length="70" mass="8401">MDKELVKQYAQKNPEVKELFEKHQALERELEELVRKAYLSADEEVRKKQIQKEKLALKDQIYELIKREGG</sequence>
<proteinExistence type="predicted"/>
<organism evidence="1 2">
    <name type="scientific">Thermosulfurimonas dismutans</name>
    <dbReference type="NCBI Taxonomy" id="999894"/>
    <lineage>
        <taxon>Bacteria</taxon>
        <taxon>Pseudomonadati</taxon>
        <taxon>Thermodesulfobacteriota</taxon>
        <taxon>Thermodesulfobacteria</taxon>
        <taxon>Thermodesulfobacteriales</taxon>
        <taxon>Thermodesulfobacteriaceae</taxon>
        <taxon>Thermosulfurimonas</taxon>
    </lineage>
</organism>
<comment type="caution">
    <text evidence="1">The sequence shown here is derived from an EMBL/GenBank/DDBJ whole genome shotgun (WGS) entry which is preliminary data.</text>
</comment>
<dbReference type="AlphaFoldDB" id="A0A179D3K2"/>
<accession>A0A179D3K2</accession>
<evidence type="ECO:0008006" key="3">
    <source>
        <dbReference type="Google" id="ProtNLM"/>
    </source>
</evidence>
<dbReference type="RefSeq" id="WP_068671307.1">
    <property type="nucleotide sequence ID" value="NZ_LWLG01000014.1"/>
</dbReference>
<keyword evidence="2" id="KW-1185">Reference proteome</keyword>
<dbReference type="InterPro" id="IPR038444">
    <property type="entry name" value="DUF465_sf"/>
</dbReference>
<dbReference type="InterPro" id="IPR007420">
    <property type="entry name" value="DUF465"/>
</dbReference>